<dbReference type="RefSeq" id="XP_040740565.1">
    <property type="nucleotide sequence ID" value="XM_040890900.1"/>
</dbReference>
<feature type="domain" description="Plastocyanin-like" evidence="3">
    <location>
        <begin position="166"/>
        <end position="246"/>
    </location>
</feature>
<dbReference type="EMBL" id="MCFD01000015">
    <property type="protein sequence ID" value="ORX66577.1"/>
    <property type="molecule type" value="Genomic_DNA"/>
</dbReference>
<dbReference type="InterPro" id="IPR045087">
    <property type="entry name" value="Cu-oxidase_fam"/>
</dbReference>
<dbReference type="GO" id="GO:0016491">
    <property type="term" value="F:oxidoreductase activity"/>
    <property type="evidence" value="ECO:0007669"/>
    <property type="project" value="InterPro"/>
</dbReference>
<evidence type="ECO:0000259" key="5">
    <source>
        <dbReference type="Pfam" id="PF07732"/>
    </source>
</evidence>
<dbReference type="Pfam" id="PF00394">
    <property type="entry name" value="Cu-oxidase"/>
    <property type="match status" value="1"/>
</dbReference>
<evidence type="ECO:0000256" key="2">
    <source>
        <dbReference type="ARBA" id="ARBA00023008"/>
    </source>
</evidence>
<dbReference type="AlphaFoldDB" id="A0A1Y1VZ78"/>
<sequence>MTGTFAYLTTSRGLDQAPKRGITVNGKFPLPVVEAEIGDLLVLNVHNSLDVPTSLHAHGIFQRGTNYYDGPSMITECSIAPGSNFTYEIPLKQSGTYWIHGHTAGQNFDGLRTPLIIRDPAESGDYDGEYLFTLEDWSPWTIQQSLDFLLQPRQTGLPLDPPPHGLTKPIRFEPGKTYRIRLVPMTGFPAMEFSIDDHELILYEIDGARTKPKTLRTIRMTPGERASVLVKAKETKDRNYSYHVSMVTPRAPVIPGSLPSIYNGTVEYDAKAPLVPTTQVLSEEFDELTTESLDYLPALKPDRSLFKNATLGYTSAAVVYDTFDLIEYRDPKVPAIFSALTMGEMARNPLIYGPQTNTEVFQLDEVVEIVIFSTSNAPHMFHLHGHMFQVIERGQVNDTAGTTRRTVPSHGFSPLLRDTVFVTPFTYVVIRFRADNPGAWLFHCHLDWHTPNLRSVFVTAPDVMQRTLKVPQSVLDQCHIQGIPTSGNVVGRPSYDIDGAPVLPDLLPNPSSALVA</sequence>
<dbReference type="Proteomes" id="UP000193922">
    <property type="component" value="Unassembled WGS sequence"/>
</dbReference>
<evidence type="ECO:0000256" key="1">
    <source>
        <dbReference type="ARBA" id="ARBA00010609"/>
    </source>
</evidence>
<protein>
    <recommendedName>
        <fullName evidence="8">Cupredoxin</fullName>
    </recommendedName>
</protein>
<evidence type="ECO:0008006" key="8">
    <source>
        <dbReference type="Google" id="ProtNLM"/>
    </source>
</evidence>
<comment type="caution">
    <text evidence="6">The sequence shown here is derived from an EMBL/GenBank/DDBJ whole genome shotgun (WGS) entry which is preliminary data.</text>
</comment>
<dbReference type="STRING" id="61395.A0A1Y1VZ78"/>
<reference evidence="6 7" key="1">
    <citation type="submission" date="2016-07" db="EMBL/GenBank/DDBJ databases">
        <title>Pervasive Adenine N6-methylation of Active Genes in Fungi.</title>
        <authorList>
            <consortium name="DOE Joint Genome Institute"/>
            <person name="Mondo S.J."/>
            <person name="Dannebaum R.O."/>
            <person name="Kuo R.C."/>
            <person name="Labutti K."/>
            <person name="Haridas S."/>
            <person name="Kuo A."/>
            <person name="Salamov A."/>
            <person name="Ahrendt S.R."/>
            <person name="Lipzen A."/>
            <person name="Sullivan W."/>
            <person name="Andreopoulos W.B."/>
            <person name="Clum A."/>
            <person name="Lindquist E."/>
            <person name="Daum C."/>
            <person name="Ramamoorthy G.K."/>
            <person name="Gryganskyi A."/>
            <person name="Culley D."/>
            <person name="Magnuson J.K."/>
            <person name="James T.Y."/>
            <person name="O'Malley M.A."/>
            <person name="Stajich J.E."/>
            <person name="Spatafora J.W."/>
            <person name="Visel A."/>
            <person name="Grigoriev I.V."/>
        </authorList>
    </citation>
    <scope>NUCLEOTIDE SEQUENCE [LARGE SCALE GENOMIC DNA]</scope>
    <source>
        <strain evidence="6 7">ATCC 12442</strain>
    </source>
</reference>
<comment type="similarity">
    <text evidence="1">Belongs to the multicopper oxidase family.</text>
</comment>
<dbReference type="GO" id="GO:0005507">
    <property type="term" value="F:copper ion binding"/>
    <property type="evidence" value="ECO:0007669"/>
    <property type="project" value="InterPro"/>
</dbReference>
<dbReference type="PANTHER" id="PTHR11709:SF361">
    <property type="entry name" value="IRON TRANSPORT MULTICOPPER OXIDASE FET3"/>
    <property type="match status" value="1"/>
</dbReference>
<evidence type="ECO:0000259" key="3">
    <source>
        <dbReference type="Pfam" id="PF00394"/>
    </source>
</evidence>
<name>A0A1Y1VZ78_9FUNG</name>
<dbReference type="PANTHER" id="PTHR11709">
    <property type="entry name" value="MULTI-COPPER OXIDASE"/>
    <property type="match status" value="1"/>
</dbReference>
<feature type="domain" description="Plastocyanin-like" evidence="5">
    <location>
        <begin position="15"/>
        <end position="121"/>
    </location>
</feature>
<feature type="domain" description="Plastocyanin-like" evidence="4">
    <location>
        <begin position="328"/>
        <end position="450"/>
    </location>
</feature>
<gene>
    <name evidence="6" type="ORF">DL89DRAFT_306181</name>
</gene>
<dbReference type="OrthoDB" id="2121828at2759"/>
<dbReference type="InterPro" id="IPR001117">
    <property type="entry name" value="Cu-oxidase_2nd"/>
</dbReference>
<dbReference type="Gene3D" id="2.60.40.420">
    <property type="entry name" value="Cupredoxins - blue copper proteins"/>
    <property type="match status" value="3"/>
</dbReference>
<evidence type="ECO:0000313" key="6">
    <source>
        <dbReference type="EMBL" id="ORX66577.1"/>
    </source>
</evidence>
<dbReference type="InterPro" id="IPR011707">
    <property type="entry name" value="Cu-oxidase-like_N"/>
</dbReference>
<keyword evidence="2" id="KW-0186">Copper</keyword>
<dbReference type="InterPro" id="IPR008972">
    <property type="entry name" value="Cupredoxin"/>
</dbReference>
<dbReference type="GeneID" id="63807548"/>
<dbReference type="SUPFAM" id="SSF49503">
    <property type="entry name" value="Cupredoxins"/>
    <property type="match status" value="3"/>
</dbReference>
<dbReference type="InterPro" id="IPR011706">
    <property type="entry name" value="Cu-oxidase_C"/>
</dbReference>
<accession>A0A1Y1VZ78</accession>
<organism evidence="6 7">
    <name type="scientific">Linderina pennispora</name>
    <dbReference type="NCBI Taxonomy" id="61395"/>
    <lineage>
        <taxon>Eukaryota</taxon>
        <taxon>Fungi</taxon>
        <taxon>Fungi incertae sedis</taxon>
        <taxon>Zoopagomycota</taxon>
        <taxon>Kickxellomycotina</taxon>
        <taxon>Kickxellomycetes</taxon>
        <taxon>Kickxellales</taxon>
        <taxon>Kickxellaceae</taxon>
        <taxon>Linderina</taxon>
    </lineage>
</organism>
<dbReference type="Pfam" id="PF07731">
    <property type="entry name" value="Cu-oxidase_2"/>
    <property type="match status" value="1"/>
</dbReference>
<proteinExistence type="inferred from homology"/>
<evidence type="ECO:0000313" key="7">
    <source>
        <dbReference type="Proteomes" id="UP000193922"/>
    </source>
</evidence>
<keyword evidence="7" id="KW-1185">Reference proteome</keyword>
<dbReference type="Pfam" id="PF07732">
    <property type="entry name" value="Cu-oxidase_3"/>
    <property type="match status" value="1"/>
</dbReference>
<evidence type="ECO:0000259" key="4">
    <source>
        <dbReference type="Pfam" id="PF07731"/>
    </source>
</evidence>